<dbReference type="Proteomes" id="UP000018144">
    <property type="component" value="Unassembled WGS sequence"/>
</dbReference>
<name>U4LHH7_PYROM</name>
<feature type="domain" description="Azaphilone pigments biosynthesis cluster protein L N-terminal" evidence="1">
    <location>
        <begin position="3"/>
        <end position="97"/>
    </location>
</feature>
<evidence type="ECO:0000313" key="3">
    <source>
        <dbReference type="Proteomes" id="UP000018144"/>
    </source>
</evidence>
<evidence type="ECO:0000313" key="2">
    <source>
        <dbReference type="EMBL" id="CCX31584.1"/>
    </source>
</evidence>
<reference evidence="2 3" key="1">
    <citation type="journal article" date="2013" name="PLoS Genet.">
        <title>The genome and development-dependent transcriptomes of Pyronema confluens: a window into fungal evolution.</title>
        <authorList>
            <person name="Traeger S."/>
            <person name="Altegoer F."/>
            <person name="Freitag M."/>
            <person name="Gabaldon T."/>
            <person name="Kempken F."/>
            <person name="Kumar A."/>
            <person name="Marcet-Houben M."/>
            <person name="Poggeler S."/>
            <person name="Stajich J.E."/>
            <person name="Nowrousian M."/>
        </authorList>
    </citation>
    <scope>NUCLEOTIDE SEQUENCE [LARGE SCALE GENOMIC DNA]</scope>
    <source>
        <strain evidence="3">CBS 100304</strain>
        <tissue evidence="2">Vegetative mycelium</tissue>
    </source>
</reference>
<dbReference type="InterPro" id="IPR031348">
    <property type="entry name" value="PigL_N"/>
</dbReference>
<proteinExistence type="predicted"/>
<sequence>MVPFSLSASVAGLIGLAIETSKILGGFVADVKNAPDDARTLHMEITAFCQVLEKLVTFLRNEDLKGISFDETSALCSIISSCEEQIQGLYKKLGQRSATTSRIGGIIERIKWPFQKEDFEATVPSITRFTQVFQFSLTIDNWLSFL</sequence>
<keyword evidence="3" id="KW-1185">Reference proteome</keyword>
<accession>U4LHH7</accession>
<dbReference type="AlphaFoldDB" id="U4LHH7"/>
<dbReference type="EMBL" id="HF935615">
    <property type="protein sequence ID" value="CCX31584.1"/>
    <property type="molecule type" value="Genomic_DNA"/>
</dbReference>
<dbReference type="Pfam" id="PF17111">
    <property type="entry name" value="PigL_N"/>
    <property type="match status" value="1"/>
</dbReference>
<protein>
    <recommendedName>
        <fullName evidence="1">Azaphilone pigments biosynthesis cluster protein L N-terminal domain-containing protein</fullName>
    </recommendedName>
</protein>
<dbReference type="OrthoDB" id="448455at2759"/>
<organism evidence="2 3">
    <name type="scientific">Pyronema omphalodes (strain CBS 100304)</name>
    <name type="common">Pyronema confluens</name>
    <dbReference type="NCBI Taxonomy" id="1076935"/>
    <lineage>
        <taxon>Eukaryota</taxon>
        <taxon>Fungi</taxon>
        <taxon>Dikarya</taxon>
        <taxon>Ascomycota</taxon>
        <taxon>Pezizomycotina</taxon>
        <taxon>Pezizomycetes</taxon>
        <taxon>Pezizales</taxon>
        <taxon>Pyronemataceae</taxon>
        <taxon>Pyronema</taxon>
    </lineage>
</organism>
<evidence type="ECO:0000259" key="1">
    <source>
        <dbReference type="Pfam" id="PF17111"/>
    </source>
</evidence>
<gene>
    <name evidence="2" type="ORF">PCON_11025</name>
</gene>